<evidence type="ECO:0000256" key="10">
    <source>
        <dbReference type="ARBA" id="ARBA00022857"/>
    </source>
</evidence>
<dbReference type="NCBIfam" id="NF005957">
    <property type="entry name" value="PRK08040.1"/>
    <property type="match status" value="1"/>
</dbReference>
<comment type="subunit">
    <text evidence="6 16">Homodimer.</text>
</comment>
<keyword evidence="9 16" id="KW-0791">Threonine biosynthesis</keyword>
<evidence type="ECO:0000256" key="6">
    <source>
        <dbReference type="ARBA" id="ARBA00011738"/>
    </source>
</evidence>
<dbReference type="OrthoDB" id="9805684at2"/>
<comment type="caution">
    <text evidence="16">Lacks conserved residue(s) required for the propagation of feature annotation.</text>
</comment>
<keyword evidence="12 16" id="KW-0560">Oxidoreductase</keyword>
<dbReference type="InterPro" id="IPR005986">
    <property type="entry name" value="Asp_semialdehyde_DH_beta"/>
</dbReference>
<dbReference type="AlphaFoldDB" id="A0A1N7PIJ0"/>
<keyword evidence="19" id="KW-1185">Reference proteome</keyword>
<comment type="pathway">
    <text evidence="2 16">Amino-acid biosynthesis; L-methionine biosynthesis via de novo pathway; L-homoserine from L-aspartate: step 2/3.</text>
</comment>
<organism evidence="18 19">
    <name type="scientific">Neptunomonas antarctica</name>
    <dbReference type="NCBI Taxonomy" id="619304"/>
    <lineage>
        <taxon>Bacteria</taxon>
        <taxon>Pseudomonadati</taxon>
        <taxon>Pseudomonadota</taxon>
        <taxon>Gammaproteobacteria</taxon>
        <taxon>Oceanospirillales</taxon>
        <taxon>Oceanospirillaceae</taxon>
        <taxon>Neptunomonas</taxon>
    </lineage>
</organism>
<dbReference type="GO" id="GO:0004073">
    <property type="term" value="F:aspartate-semialdehyde dehydrogenase activity"/>
    <property type="evidence" value="ECO:0007669"/>
    <property type="project" value="UniProtKB-UniRule"/>
</dbReference>
<dbReference type="GO" id="GO:0050661">
    <property type="term" value="F:NADP binding"/>
    <property type="evidence" value="ECO:0007669"/>
    <property type="project" value="UniProtKB-UniRule"/>
</dbReference>
<dbReference type="PANTHER" id="PTHR46278">
    <property type="entry name" value="DEHYDROGENASE, PUTATIVE-RELATED"/>
    <property type="match status" value="1"/>
</dbReference>
<dbReference type="SMART" id="SM00859">
    <property type="entry name" value="Semialdhyde_dh"/>
    <property type="match status" value="1"/>
</dbReference>
<keyword evidence="13 16" id="KW-0457">Lysine biosynthesis</keyword>
<evidence type="ECO:0000256" key="13">
    <source>
        <dbReference type="ARBA" id="ARBA00023154"/>
    </source>
</evidence>
<comment type="pathway">
    <text evidence="3 16">Amino-acid biosynthesis; L-lysine biosynthesis via DAP pathway; (S)-tetrahydrodipicolinate from L-aspartate: step 2/4.</text>
</comment>
<dbReference type="SUPFAM" id="SSF55347">
    <property type="entry name" value="Glyceraldehyde-3-phosphate dehydrogenase-like, C-terminal domain"/>
    <property type="match status" value="1"/>
</dbReference>
<evidence type="ECO:0000256" key="5">
    <source>
        <dbReference type="ARBA" id="ARBA00010584"/>
    </source>
</evidence>
<comment type="pathway">
    <text evidence="4 16">Amino-acid biosynthesis; L-threonine biosynthesis; L-threonine from L-aspartate: step 2/5.</text>
</comment>
<dbReference type="GO" id="GO:0051287">
    <property type="term" value="F:NAD binding"/>
    <property type="evidence" value="ECO:0007669"/>
    <property type="project" value="InterPro"/>
</dbReference>
<evidence type="ECO:0000259" key="17">
    <source>
        <dbReference type="SMART" id="SM00859"/>
    </source>
</evidence>
<evidence type="ECO:0000256" key="15">
    <source>
        <dbReference type="ARBA" id="ARBA00047891"/>
    </source>
</evidence>
<dbReference type="EC" id="1.2.1.11" evidence="7 16"/>
<feature type="binding site" evidence="16">
    <location>
        <position position="319"/>
    </location>
    <ligand>
        <name>NADP(+)</name>
        <dbReference type="ChEBI" id="CHEBI:58349"/>
    </ligand>
</feature>
<accession>A0A1N7PIJ0</accession>
<keyword evidence="8 16" id="KW-0028">Amino-acid biosynthesis</keyword>
<dbReference type="GO" id="GO:0019877">
    <property type="term" value="P:diaminopimelate biosynthetic process"/>
    <property type="evidence" value="ECO:0007669"/>
    <property type="project" value="UniProtKB-UniRule"/>
</dbReference>
<dbReference type="GO" id="GO:0071266">
    <property type="term" value="P:'de novo' L-methionine biosynthetic process"/>
    <property type="evidence" value="ECO:0007669"/>
    <property type="project" value="UniProtKB-UniRule"/>
</dbReference>
<evidence type="ECO:0000313" key="19">
    <source>
        <dbReference type="Proteomes" id="UP000185999"/>
    </source>
</evidence>
<feature type="binding site" evidence="16">
    <location>
        <begin position="13"/>
        <end position="16"/>
    </location>
    <ligand>
        <name>NADP(+)</name>
        <dbReference type="ChEBI" id="CHEBI:58349"/>
    </ligand>
</feature>
<proteinExistence type="inferred from homology"/>
<evidence type="ECO:0000256" key="8">
    <source>
        <dbReference type="ARBA" id="ARBA00022605"/>
    </source>
</evidence>
<dbReference type="NCBIfam" id="NF011456">
    <property type="entry name" value="PRK14874.1"/>
    <property type="match status" value="1"/>
</dbReference>
<evidence type="ECO:0000256" key="4">
    <source>
        <dbReference type="ARBA" id="ARBA00005097"/>
    </source>
</evidence>
<evidence type="ECO:0000256" key="9">
    <source>
        <dbReference type="ARBA" id="ARBA00022697"/>
    </source>
</evidence>
<dbReference type="InterPro" id="IPR036291">
    <property type="entry name" value="NAD(P)-bd_dom_sf"/>
</dbReference>
<evidence type="ECO:0000256" key="1">
    <source>
        <dbReference type="ARBA" id="ARBA00002492"/>
    </source>
</evidence>
<dbReference type="PANTHER" id="PTHR46278:SF2">
    <property type="entry name" value="ASPARTATE-SEMIALDEHYDE DEHYDROGENASE"/>
    <property type="match status" value="1"/>
</dbReference>
<dbReference type="Gene3D" id="3.30.360.10">
    <property type="entry name" value="Dihydrodipicolinate Reductase, domain 2"/>
    <property type="match status" value="1"/>
</dbReference>
<protein>
    <recommendedName>
        <fullName evidence="7 16">Aspartate-semialdehyde dehydrogenase</fullName>
        <shortName evidence="16">ASA dehydrogenase</shortName>
        <shortName evidence="16">ASADH</shortName>
        <ecNumber evidence="7 16">1.2.1.11</ecNumber>
    </recommendedName>
    <alternativeName>
        <fullName evidence="16">Aspartate-beta-semialdehyde dehydrogenase</fullName>
    </alternativeName>
</protein>
<feature type="active site" description="Proton acceptor" evidence="16">
    <location>
        <position position="245"/>
    </location>
</feature>
<evidence type="ECO:0000256" key="2">
    <source>
        <dbReference type="ARBA" id="ARBA00005021"/>
    </source>
</evidence>
<dbReference type="CDD" id="cd02316">
    <property type="entry name" value="VcASADH2_like_N"/>
    <property type="match status" value="1"/>
</dbReference>
<dbReference type="CDD" id="cd18131">
    <property type="entry name" value="ASADH_C_bac_euk_like"/>
    <property type="match status" value="1"/>
</dbReference>
<dbReference type="EMBL" id="FTOE01000015">
    <property type="protein sequence ID" value="SIT10179.1"/>
    <property type="molecule type" value="Genomic_DNA"/>
</dbReference>
<sequence length="340" mass="36832">MDRVFNIAVVGATGLVGENILSILEERKFPVNDLFLLASDRSAGTKVSFQGHTVKVQDIVDFDFTQVQIALFAAGEEVAANYAPIAADSGCIVIDSSACFRNDPDVPLVIPDVNAYRIADFSIRNIISCPSSSAAQMLMALAPIHRAVGIDLINISTYEAVSGSGRKGVKELAQQTAQLLNAREIESRVYDKQIAFNVIPYVGSFLENGYTHEEMGLVWETQKVLDDTSVRVNPTCVRVPVFFGHSASVYIETLAYISAEEVIDILETTEGVEVLSSVADMSFATPVSDAAGSDAIYVSRIREDLNGRQGISLWITADNVRKGSALNAVQVAELLINEYL</sequence>
<evidence type="ECO:0000256" key="7">
    <source>
        <dbReference type="ARBA" id="ARBA00013120"/>
    </source>
</evidence>
<dbReference type="GO" id="GO:0009097">
    <property type="term" value="P:isoleucine biosynthetic process"/>
    <property type="evidence" value="ECO:0007669"/>
    <property type="project" value="UniProtKB-UniRule"/>
</dbReference>
<keyword evidence="11 16" id="KW-0220">Diaminopimelate biosynthesis</keyword>
<dbReference type="NCBIfam" id="NF004224">
    <property type="entry name" value="PRK05671.1"/>
    <property type="match status" value="1"/>
</dbReference>
<dbReference type="PIRSF" id="PIRSF000148">
    <property type="entry name" value="ASA_dh"/>
    <property type="match status" value="1"/>
</dbReference>
<reference evidence="19" key="1">
    <citation type="submission" date="2017-01" db="EMBL/GenBank/DDBJ databases">
        <authorList>
            <person name="Varghese N."/>
            <person name="Submissions S."/>
        </authorList>
    </citation>
    <scope>NUCLEOTIDE SEQUENCE [LARGE SCALE GENOMIC DNA]</scope>
    <source>
        <strain evidence="19">DSM 22306</strain>
    </source>
</reference>
<dbReference type="GO" id="GO:0009089">
    <property type="term" value="P:lysine biosynthetic process via diaminopimelate"/>
    <property type="evidence" value="ECO:0007669"/>
    <property type="project" value="UniProtKB-UniRule"/>
</dbReference>
<dbReference type="Pfam" id="PF02774">
    <property type="entry name" value="Semialdhyde_dhC"/>
    <property type="match status" value="1"/>
</dbReference>
<dbReference type="NCBIfam" id="TIGR01296">
    <property type="entry name" value="asd_B"/>
    <property type="match status" value="1"/>
</dbReference>
<evidence type="ECO:0000256" key="3">
    <source>
        <dbReference type="ARBA" id="ARBA00005076"/>
    </source>
</evidence>
<evidence type="ECO:0000256" key="16">
    <source>
        <dbReference type="HAMAP-Rule" id="MF_02121"/>
    </source>
</evidence>
<feature type="binding site" evidence="16">
    <location>
        <position position="101"/>
    </location>
    <ligand>
        <name>phosphate</name>
        <dbReference type="ChEBI" id="CHEBI:43474"/>
    </ligand>
</feature>
<evidence type="ECO:0000256" key="11">
    <source>
        <dbReference type="ARBA" id="ARBA00022915"/>
    </source>
</evidence>
<dbReference type="UniPathway" id="UPA00034">
    <property type="reaction ID" value="UER00016"/>
</dbReference>
<comment type="function">
    <text evidence="1 16">Catalyzes the NADPH-dependent formation of L-aspartate-semialdehyde (L-ASA) by the reductive dephosphorylation of L-aspartyl-4-phosphate.</text>
</comment>
<feature type="domain" description="Semialdehyde dehydrogenase NAD-binding" evidence="17">
    <location>
        <begin position="6"/>
        <end position="121"/>
    </location>
</feature>
<dbReference type="STRING" id="619304.SAMN05421760_11519"/>
<keyword evidence="14 16" id="KW-0486">Methionine biosynthesis</keyword>
<dbReference type="UniPathway" id="UPA00050">
    <property type="reaction ID" value="UER00463"/>
</dbReference>
<dbReference type="RefSeq" id="WP_054342227.1">
    <property type="nucleotide sequence ID" value="NZ_FTOE01000015.1"/>
</dbReference>
<comment type="similarity">
    <text evidence="5 16">Belongs to the aspartate-semialdehyde dehydrogenase family.</text>
</comment>
<dbReference type="UniPathway" id="UPA00051">
    <property type="reaction ID" value="UER00464"/>
</dbReference>
<dbReference type="GO" id="GO:0046983">
    <property type="term" value="F:protein dimerization activity"/>
    <property type="evidence" value="ECO:0007669"/>
    <property type="project" value="InterPro"/>
</dbReference>
<feature type="binding site" evidence="16">
    <location>
        <begin position="162"/>
        <end position="163"/>
    </location>
    <ligand>
        <name>NADP(+)</name>
        <dbReference type="ChEBI" id="CHEBI:58349"/>
    </ligand>
</feature>
<dbReference type="GO" id="GO:0009088">
    <property type="term" value="P:threonine biosynthetic process"/>
    <property type="evidence" value="ECO:0007669"/>
    <property type="project" value="UniProtKB-UniRule"/>
</dbReference>
<comment type="catalytic activity">
    <reaction evidence="15 16">
        <text>L-aspartate 4-semialdehyde + phosphate + NADP(+) = 4-phospho-L-aspartate + NADPH + H(+)</text>
        <dbReference type="Rhea" id="RHEA:24284"/>
        <dbReference type="ChEBI" id="CHEBI:15378"/>
        <dbReference type="ChEBI" id="CHEBI:43474"/>
        <dbReference type="ChEBI" id="CHEBI:57535"/>
        <dbReference type="ChEBI" id="CHEBI:57783"/>
        <dbReference type="ChEBI" id="CHEBI:58349"/>
        <dbReference type="ChEBI" id="CHEBI:537519"/>
        <dbReference type="EC" id="1.2.1.11"/>
    </reaction>
</comment>
<feature type="binding site" evidence="16">
    <location>
        <position position="238"/>
    </location>
    <ligand>
        <name>substrate</name>
    </ligand>
</feature>
<dbReference type="Proteomes" id="UP000185999">
    <property type="component" value="Unassembled WGS sequence"/>
</dbReference>
<name>A0A1N7PIJ0_9GAMM</name>
<evidence type="ECO:0000256" key="12">
    <source>
        <dbReference type="ARBA" id="ARBA00023002"/>
    </source>
</evidence>
<dbReference type="InterPro" id="IPR000319">
    <property type="entry name" value="Asp-semialdehyde_DH_CS"/>
</dbReference>
<dbReference type="HAMAP" id="MF_02121">
    <property type="entry name" value="ASADH"/>
    <property type="match status" value="1"/>
</dbReference>
<dbReference type="Pfam" id="PF01118">
    <property type="entry name" value="Semialdhyde_dh"/>
    <property type="match status" value="1"/>
</dbReference>
<evidence type="ECO:0000256" key="14">
    <source>
        <dbReference type="ARBA" id="ARBA00023167"/>
    </source>
</evidence>
<gene>
    <name evidence="16" type="primary">asd</name>
    <name evidence="18" type="ORF">SAMN05421760_11519</name>
</gene>
<dbReference type="Gene3D" id="3.40.50.720">
    <property type="entry name" value="NAD(P)-binding Rossmann-like Domain"/>
    <property type="match status" value="1"/>
</dbReference>
<evidence type="ECO:0000313" key="18">
    <source>
        <dbReference type="EMBL" id="SIT10179.1"/>
    </source>
</evidence>
<keyword evidence="10 16" id="KW-0521">NADP</keyword>
<dbReference type="InterPro" id="IPR012280">
    <property type="entry name" value="Semialdhyde_DH_dimer_dom"/>
</dbReference>
<dbReference type="SUPFAM" id="SSF51735">
    <property type="entry name" value="NAD(P)-binding Rossmann-fold domains"/>
    <property type="match status" value="1"/>
</dbReference>
<dbReference type="InterPro" id="IPR000534">
    <property type="entry name" value="Semialdehyde_DH_NAD-bd"/>
</dbReference>
<dbReference type="PROSITE" id="PS01103">
    <property type="entry name" value="ASD"/>
    <property type="match status" value="1"/>
</dbReference>
<dbReference type="InterPro" id="IPR012080">
    <property type="entry name" value="Asp_semialdehyde_DH"/>
</dbReference>
<feature type="binding site" evidence="16">
    <location>
        <begin position="41"/>
        <end position="42"/>
    </location>
    <ligand>
        <name>NADP(+)</name>
        <dbReference type="ChEBI" id="CHEBI:58349"/>
    </ligand>
</feature>